<protein>
    <submittedName>
        <fullName evidence="1">Uncharacterized protein</fullName>
    </submittedName>
</protein>
<proteinExistence type="predicted"/>
<evidence type="ECO:0000313" key="2">
    <source>
        <dbReference type="Proteomes" id="UP000177122"/>
    </source>
</evidence>
<name>A0A1G2CUK0_9BACT</name>
<reference evidence="1 2" key="1">
    <citation type="journal article" date="2016" name="Nat. Commun.">
        <title>Thousands of microbial genomes shed light on interconnected biogeochemical processes in an aquifer system.</title>
        <authorList>
            <person name="Anantharaman K."/>
            <person name="Brown C.T."/>
            <person name="Hug L.A."/>
            <person name="Sharon I."/>
            <person name="Castelle C.J."/>
            <person name="Probst A.J."/>
            <person name="Thomas B.C."/>
            <person name="Singh A."/>
            <person name="Wilkins M.J."/>
            <person name="Karaoz U."/>
            <person name="Brodie E.L."/>
            <person name="Williams K.H."/>
            <person name="Hubbard S.S."/>
            <person name="Banfield J.F."/>
        </authorList>
    </citation>
    <scope>NUCLEOTIDE SEQUENCE [LARGE SCALE GENOMIC DNA]</scope>
</reference>
<dbReference type="AlphaFoldDB" id="A0A1G2CUK0"/>
<sequence>MPNICGKPIFPLRGFIPIGHCGLIEYHDGKCMMQIETKSDAMQTKQLDIDLRDLWKPIRDLPDGHTPCFPFAYET</sequence>
<dbReference type="EMBL" id="MHLI01000017">
    <property type="protein sequence ID" value="OGZ04937.1"/>
    <property type="molecule type" value="Genomic_DNA"/>
</dbReference>
<evidence type="ECO:0000313" key="1">
    <source>
        <dbReference type="EMBL" id="OGZ04937.1"/>
    </source>
</evidence>
<gene>
    <name evidence="1" type="ORF">A2845_04345</name>
</gene>
<dbReference type="Proteomes" id="UP000177122">
    <property type="component" value="Unassembled WGS sequence"/>
</dbReference>
<accession>A0A1G2CUK0</accession>
<organism evidence="1 2">
    <name type="scientific">Candidatus Lloydbacteria bacterium RIFCSPHIGHO2_01_FULL_49_22</name>
    <dbReference type="NCBI Taxonomy" id="1798658"/>
    <lineage>
        <taxon>Bacteria</taxon>
        <taxon>Candidatus Lloydiibacteriota</taxon>
    </lineage>
</organism>
<comment type="caution">
    <text evidence="1">The sequence shown here is derived from an EMBL/GenBank/DDBJ whole genome shotgun (WGS) entry which is preliminary data.</text>
</comment>